<evidence type="ECO:0000313" key="7">
    <source>
        <dbReference type="EMBL" id="KAG0717044.1"/>
    </source>
</evidence>
<evidence type="ECO:0000259" key="6">
    <source>
        <dbReference type="Pfam" id="PF01951"/>
    </source>
</evidence>
<dbReference type="InterPro" id="IPR036820">
    <property type="entry name" value="Archease_dom_sf"/>
</dbReference>
<dbReference type="SUPFAM" id="SSF69819">
    <property type="entry name" value="MTH1598-like"/>
    <property type="match status" value="1"/>
</dbReference>
<dbReference type="InterPro" id="IPR002804">
    <property type="entry name" value="Archease"/>
</dbReference>
<protein>
    <recommendedName>
        <fullName evidence="5">Protein archease-like</fullName>
    </recommendedName>
</protein>
<dbReference type="AlphaFoldDB" id="A0A8J4Y3U5"/>
<evidence type="ECO:0000256" key="2">
    <source>
        <dbReference type="ARBA" id="ARBA00022694"/>
    </source>
</evidence>
<dbReference type="Gene3D" id="3.55.10.10">
    <property type="entry name" value="Archease domain"/>
    <property type="match status" value="1"/>
</dbReference>
<dbReference type="Proteomes" id="UP000770661">
    <property type="component" value="Unassembled WGS sequence"/>
</dbReference>
<sequence>MGDEEVQGEDVIRPTAEEVATLPPVKYEYLDHPADVQIHAWGDDLREAYEQAATGMFGYMTELESVEMVEVREVEAEADAEDFQGLLFHFLDECLFVFSCDPYFITRKVVITDWEVGGGGGGAEGAEGRGEGMMKVRAKLYGEEFRLGKHPQGSEVKAITYASMQVHDKPGQHEVFVIVDI</sequence>
<name>A0A8J4Y3U5_CHIOP</name>
<feature type="domain" description="Archease" evidence="6">
    <location>
        <begin position="27"/>
        <end position="181"/>
    </location>
</feature>
<evidence type="ECO:0000256" key="3">
    <source>
        <dbReference type="ARBA" id="ARBA00022723"/>
    </source>
</evidence>
<gene>
    <name evidence="7" type="ORF">GWK47_055233</name>
</gene>
<dbReference type="OrthoDB" id="2190767at2759"/>
<dbReference type="GO" id="GO:0046872">
    <property type="term" value="F:metal ion binding"/>
    <property type="evidence" value="ECO:0007669"/>
    <property type="project" value="UniProtKB-KW"/>
</dbReference>
<organism evidence="7 8">
    <name type="scientific">Chionoecetes opilio</name>
    <name type="common">Atlantic snow crab</name>
    <name type="synonym">Cancer opilio</name>
    <dbReference type="NCBI Taxonomy" id="41210"/>
    <lineage>
        <taxon>Eukaryota</taxon>
        <taxon>Metazoa</taxon>
        <taxon>Ecdysozoa</taxon>
        <taxon>Arthropoda</taxon>
        <taxon>Crustacea</taxon>
        <taxon>Multicrustacea</taxon>
        <taxon>Malacostraca</taxon>
        <taxon>Eumalacostraca</taxon>
        <taxon>Eucarida</taxon>
        <taxon>Decapoda</taxon>
        <taxon>Pleocyemata</taxon>
        <taxon>Brachyura</taxon>
        <taxon>Eubrachyura</taxon>
        <taxon>Majoidea</taxon>
        <taxon>Majidae</taxon>
        <taxon>Chionoecetes</taxon>
    </lineage>
</organism>
<dbReference type="PANTHER" id="PTHR12682:SF11">
    <property type="entry name" value="PROTEIN ARCHEASE"/>
    <property type="match status" value="1"/>
</dbReference>
<dbReference type="GO" id="GO:0072669">
    <property type="term" value="C:tRNA-splicing ligase complex"/>
    <property type="evidence" value="ECO:0007669"/>
    <property type="project" value="TreeGrafter"/>
</dbReference>
<reference evidence="7" key="1">
    <citation type="submission" date="2020-07" db="EMBL/GenBank/DDBJ databases">
        <title>The High-quality genome of the commercially important snow crab, Chionoecetes opilio.</title>
        <authorList>
            <person name="Jeong J.-H."/>
            <person name="Ryu S."/>
        </authorList>
    </citation>
    <scope>NUCLEOTIDE SEQUENCE</scope>
    <source>
        <strain evidence="7">MADBK_172401_WGS</strain>
        <tissue evidence="7">Digestive gland</tissue>
    </source>
</reference>
<dbReference type="FunFam" id="3.55.10.10:FF:000002">
    <property type="entry name" value="Archease, putative"/>
    <property type="match status" value="1"/>
</dbReference>
<keyword evidence="4" id="KW-0106">Calcium</keyword>
<evidence type="ECO:0000256" key="4">
    <source>
        <dbReference type="ARBA" id="ARBA00022837"/>
    </source>
</evidence>
<comment type="similarity">
    <text evidence="1">Belongs to the archease family.</text>
</comment>
<evidence type="ECO:0000313" key="8">
    <source>
        <dbReference type="Proteomes" id="UP000770661"/>
    </source>
</evidence>
<evidence type="ECO:0000256" key="5">
    <source>
        <dbReference type="ARBA" id="ARBA00071898"/>
    </source>
</evidence>
<keyword evidence="3" id="KW-0479">Metal-binding</keyword>
<proteinExistence type="inferred from homology"/>
<comment type="caution">
    <text evidence="7">The sequence shown here is derived from an EMBL/GenBank/DDBJ whole genome shotgun (WGS) entry which is preliminary data.</text>
</comment>
<accession>A0A8J4Y3U5</accession>
<keyword evidence="2" id="KW-0819">tRNA processing</keyword>
<dbReference type="EMBL" id="JACEEZ010018294">
    <property type="protein sequence ID" value="KAG0717044.1"/>
    <property type="molecule type" value="Genomic_DNA"/>
</dbReference>
<evidence type="ECO:0000256" key="1">
    <source>
        <dbReference type="ARBA" id="ARBA00007963"/>
    </source>
</evidence>
<dbReference type="PANTHER" id="PTHR12682">
    <property type="entry name" value="ARCHEASE"/>
    <property type="match status" value="1"/>
</dbReference>
<keyword evidence="8" id="KW-1185">Reference proteome</keyword>
<dbReference type="GO" id="GO:0006388">
    <property type="term" value="P:tRNA splicing, via endonucleolytic cleavage and ligation"/>
    <property type="evidence" value="ECO:0007669"/>
    <property type="project" value="TreeGrafter"/>
</dbReference>
<dbReference type="InterPro" id="IPR023572">
    <property type="entry name" value="Archease_dom"/>
</dbReference>
<dbReference type="Pfam" id="PF01951">
    <property type="entry name" value="Archease"/>
    <property type="match status" value="1"/>
</dbReference>